<dbReference type="EMBL" id="CP061172">
    <property type="protein sequence ID" value="QNR65152.1"/>
    <property type="molecule type" value="Genomic_DNA"/>
</dbReference>
<sequence length="150" mass="16813">MTISDFIFPSLHPVTKDDIIPNSEHLVLAQSLGDALNLLLDIICNKANSKDHGQNFYYVVGEDNFLIFAEKNLVEKGLSNNEERYVIAFEFGGYTEYRVEVYRGVTYTSDINAATTYFPGQLPAIGGNEHLVPVTEEEGQRHPKMKIAIS</sequence>
<protein>
    <submittedName>
        <fullName evidence="1">Uncharacterized protein</fullName>
    </submittedName>
</protein>
<name>A0A7H0Y244_9BACL</name>
<accession>A0A7H0Y244</accession>
<dbReference type="RefSeq" id="WP_190297061.1">
    <property type="nucleotide sequence ID" value="NZ_CP061172.1"/>
</dbReference>
<reference evidence="1 2" key="1">
    <citation type="submission" date="2020-09" db="EMBL/GenBank/DDBJ databases">
        <title>Characterization of Paenibacillus peoriae strain ZF390 with broad-spectrum antimicrobial activity as a potential biocontrol agent.</title>
        <authorList>
            <person name="Li L."/>
            <person name="Zhao Y."/>
            <person name="Li B."/>
            <person name="Xie X."/>
        </authorList>
    </citation>
    <scope>NUCLEOTIDE SEQUENCE [LARGE SCALE GENOMIC DNA]</scope>
    <source>
        <strain evidence="1 2">ZF390</strain>
    </source>
</reference>
<evidence type="ECO:0000313" key="1">
    <source>
        <dbReference type="EMBL" id="QNR65152.1"/>
    </source>
</evidence>
<dbReference type="AlphaFoldDB" id="A0A7H0Y244"/>
<dbReference type="Proteomes" id="UP000516384">
    <property type="component" value="Chromosome"/>
</dbReference>
<organism evidence="1 2">
    <name type="scientific">Paenibacillus peoriae</name>
    <dbReference type="NCBI Taxonomy" id="59893"/>
    <lineage>
        <taxon>Bacteria</taxon>
        <taxon>Bacillati</taxon>
        <taxon>Bacillota</taxon>
        <taxon>Bacilli</taxon>
        <taxon>Bacillales</taxon>
        <taxon>Paenibacillaceae</taxon>
        <taxon>Paenibacillus</taxon>
    </lineage>
</organism>
<gene>
    <name evidence="1" type="ORF">IAQ67_14640</name>
</gene>
<evidence type="ECO:0000313" key="2">
    <source>
        <dbReference type="Proteomes" id="UP000516384"/>
    </source>
</evidence>
<proteinExistence type="predicted"/>